<dbReference type="InterPro" id="IPR023213">
    <property type="entry name" value="CAT-like_dom_sf"/>
</dbReference>
<dbReference type="EC" id="2.3.1.20" evidence="4 11"/>
<dbReference type="PANTHER" id="PTHR31650">
    <property type="entry name" value="O-ACYLTRANSFERASE (WSD1-LIKE) FAMILY PROTEIN"/>
    <property type="match status" value="1"/>
</dbReference>
<dbReference type="GO" id="GO:0001666">
    <property type="term" value="P:response to hypoxia"/>
    <property type="evidence" value="ECO:0007669"/>
    <property type="project" value="TreeGrafter"/>
</dbReference>
<comment type="similarity">
    <text evidence="3 11">Belongs to the long-chain O-acyltransferase family.</text>
</comment>
<dbReference type="AlphaFoldDB" id="A0A848KMN0"/>
<dbReference type="GO" id="GO:0004144">
    <property type="term" value="F:diacylglycerol O-acyltransferase activity"/>
    <property type="evidence" value="ECO:0007669"/>
    <property type="project" value="UniProtKB-EC"/>
</dbReference>
<dbReference type="SUPFAM" id="SSF52777">
    <property type="entry name" value="CoA-dependent acyltransferases"/>
    <property type="match status" value="2"/>
</dbReference>
<dbReference type="NCBIfam" id="TIGR02946">
    <property type="entry name" value="acyl_WS_DGAT"/>
    <property type="match status" value="1"/>
</dbReference>
<dbReference type="GO" id="GO:0005886">
    <property type="term" value="C:plasma membrane"/>
    <property type="evidence" value="ECO:0007669"/>
    <property type="project" value="TreeGrafter"/>
</dbReference>
<evidence type="ECO:0000256" key="5">
    <source>
        <dbReference type="ARBA" id="ARBA00022516"/>
    </source>
</evidence>
<comment type="pathway">
    <text evidence="1 11">Glycerolipid metabolism; triacylglycerol biosynthesis.</text>
</comment>
<dbReference type="GO" id="GO:0019432">
    <property type="term" value="P:triglyceride biosynthetic process"/>
    <property type="evidence" value="ECO:0007669"/>
    <property type="project" value="UniProtKB-UniPathway"/>
</dbReference>
<dbReference type="InterPro" id="IPR045034">
    <property type="entry name" value="O-acyltransferase_WSD1-like"/>
</dbReference>
<feature type="domain" description="O-acyltransferase WSD1 C-terminal" evidence="14">
    <location>
        <begin position="331"/>
        <end position="479"/>
    </location>
</feature>
<keyword evidence="7 11" id="KW-0319">Glycerol metabolism</keyword>
<evidence type="ECO:0000256" key="6">
    <source>
        <dbReference type="ARBA" id="ARBA00022679"/>
    </source>
</evidence>
<accession>A0A848KMN0</accession>
<dbReference type="InterPro" id="IPR009721">
    <property type="entry name" value="O-acyltransferase_WSD1_C"/>
</dbReference>
<evidence type="ECO:0000256" key="4">
    <source>
        <dbReference type="ARBA" id="ARBA00013244"/>
    </source>
</evidence>
<evidence type="ECO:0000256" key="7">
    <source>
        <dbReference type="ARBA" id="ARBA00022798"/>
    </source>
</evidence>
<dbReference type="EMBL" id="VCQU01000019">
    <property type="protein sequence ID" value="NMN99489.1"/>
    <property type="molecule type" value="Genomic_DNA"/>
</dbReference>
<gene>
    <name evidence="15" type="ORF">FGL95_31180</name>
</gene>
<evidence type="ECO:0000256" key="12">
    <source>
        <dbReference type="SAM" id="MobiDB-lite"/>
    </source>
</evidence>
<feature type="region of interest" description="Disordered" evidence="12">
    <location>
        <begin position="160"/>
        <end position="181"/>
    </location>
</feature>
<sequence>MRQLTALDAQFLAMESPTHTGHVSMLLILDPSTAHAGAIDLADLQQVVADRLHLLPPFRWKLQEVPLGMDYPYWIDDPDFDVEYHVRDLAVPQPGTDEKLAEVVARIVARPLDRSRPLWELYLIHGLADGHVAMLTKIHHAAVDGVSGVELLSILLDSSPTGGDVHHEPSSESEPERPPSQLAMLGRGLLGTPRYWARAMKATPSTIPNLTDVPLLGAIPGAKSLGRTATRISSTFRREPLLLEQTALEPPRTSFNGRVSAHRRVAIGRMALADAKAVKNANSCTLNDVIVAVCAGAVRRWLIEHDELPDVPLVVEIPVSVRTAEQAGTFGNRVGVMTAPLYTNEPDPTTRLRRTSESLRSAKERHRALPASLMQDSSEMIHPALFAQATRAVFALTANGTPIWNLVVSNVPGPRTPLYLAGATVEAVHPVSVISDGIGLNITVFSYCDHIDIGIVVDREQMPDAWKLIEWMHESLDELQLQDNPSG</sequence>
<dbReference type="Proteomes" id="UP000535543">
    <property type="component" value="Unassembled WGS sequence"/>
</dbReference>
<reference evidence="15 16" key="2">
    <citation type="submission" date="2020-06" db="EMBL/GenBank/DDBJ databases">
        <title>Antribacter stalactiti gen. nov., sp. nov., a new member of the family Nacardiaceae isolated from a cave.</title>
        <authorList>
            <person name="Kim I.S."/>
        </authorList>
    </citation>
    <scope>NUCLEOTIDE SEQUENCE [LARGE SCALE GENOMIC DNA]</scope>
    <source>
        <strain evidence="15 16">YC2-7</strain>
    </source>
</reference>
<keyword evidence="9 11" id="KW-0012">Acyltransferase</keyword>
<evidence type="ECO:0000256" key="2">
    <source>
        <dbReference type="ARBA" id="ARBA00005189"/>
    </source>
</evidence>
<evidence type="ECO:0000256" key="10">
    <source>
        <dbReference type="ARBA" id="ARBA00048109"/>
    </source>
</evidence>
<dbReference type="PANTHER" id="PTHR31650:SF1">
    <property type="entry name" value="WAX ESTER SYNTHASE_DIACYLGLYCEROL ACYLTRANSFERASE 4-RELATED"/>
    <property type="match status" value="1"/>
</dbReference>
<comment type="caution">
    <text evidence="15">The sequence shown here is derived from an EMBL/GenBank/DDBJ whole genome shotgun (WGS) entry which is preliminary data.</text>
</comment>
<dbReference type="Gene3D" id="3.30.559.10">
    <property type="entry name" value="Chloramphenicol acetyltransferase-like domain"/>
    <property type="match status" value="1"/>
</dbReference>
<evidence type="ECO:0000256" key="1">
    <source>
        <dbReference type="ARBA" id="ARBA00004771"/>
    </source>
</evidence>
<organism evidence="15 16">
    <name type="scientific">Antrihabitans stalactiti</name>
    <dbReference type="NCBI Taxonomy" id="2584121"/>
    <lineage>
        <taxon>Bacteria</taxon>
        <taxon>Bacillati</taxon>
        <taxon>Actinomycetota</taxon>
        <taxon>Actinomycetes</taxon>
        <taxon>Mycobacteriales</taxon>
        <taxon>Nocardiaceae</taxon>
        <taxon>Antrihabitans</taxon>
    </lineage>
</organism>
<reference evidence="15 16" key="1">
    <citation type="submission" date="2019-05" db="EMBL/GenBank/DDBJ databases">
        <authorList>
            <person name="Lee S.D."/>
        </authorList>
    </citation>
    <scope>NUCLEOTIDE SEQUENCE [LARGE SCALE GENOMIC DNA]</scope>
    <source>
        <strain evidence="15 16">YC2-7</strain>
    </source>
</reference>
<evidence type="ECO:0000313" key="15">
    <source>
        <dbReference type="EMBL" id="NMN99489.1"/>
    </source>
</evidence>
<keyword evidence="8 11" id="KW-0443">Lipid metabolism</keyword>
<evidence type="ECO:0000313" key="16">
    <source>
        <dbReference type="Proteomes" id="UP000535543"/>
    </source>
</evidence>
<evidence type="ECO:0000259" key="13">
    <source>
        <dbReference type="Pfam" id="PF03007"/>
    </source>
</evidence>
<keyword evidence="6 11" id="KW-0808">Transferase</keyword>
<evidence type="ECO:0000256" key="11">
    <source>
        <dbReference type="RuleBase" id="RU361241"/>
    </source>
</evidence>
<dbReference type="InterPro" id="IPR014292">
    <property type="entry name" value="Acyl_transf_WS/DGAT"/>
</dbReference>
<dbReference type="Pfam" id="PF06974">
    <property type="entry name" value="WS_DGAT_C"/>
    <property type="match status" value="1"/>
</dbReference>
<protein>
    <recommendedName>
        <fullName evidence="4 11">Diacylglycerol O-acyltransferase</fullName>
        <ecNumber evidence="4 11">2.3.1.20</ecNumber>
    </recommendedName>
</protein>
<dbReference type="InterPro" id="IPR004255">
    <property type="entry name" value="O-acyltransferase_WSD1_N"/>
</dbReference>
<evidence type="ECO:0000256" key="9">
    <source>
        <dbReference type="ARBA" id="ARBA00023315"/>
    </source>
</evidence>
<dbReference type="Pfam" id="PF03007">
    <property type="entry name" value="WS_DGAT_cat"/>
    <property type="match status" value="1"/>
</dbReference>
<evidence type="ECO:0000256" key="3">
    <source>
        <dbReference type="ARBA" id="ARBA00009587"/>
    </source>
</evidence>
<feature type="domain" description="O-acyltransferase WSD1-like N-terminal" evidence="13">
    <location>
        <begin position="4"/>
        <end position="290"/>
    </location>
</feature>
<keyword evidence="5 11" id="KW-0444">Lipid biosynthesis</keyword>
<feature type="compositionally biased region" description="Basic and acidic residues" evidence="12">
    <location>
        <begin position="164"/>
        <end position="177"/>
    </location>
</feature>
<dbReference type="GO" id="GO:0071731">
    <property type="term" value="P:response to nitric oxide"/>
    <property type="evidence" value="ECO:0007669"/>
    <property type="project" value="TreeGrafter"/>
</dbReference>
<proteinExistence type="inferred from homology"/>
<keyword evidence="16" id="KW-1185">Reference proteome</keyword>
<dbReference type="GO" id="GO:0006071">
    <property type="term" value="P:glycerol metabolic process"/>
    <property type="evidence" value="ECO:0007669"/>
    <property type="project" value="UniProtKB-KW"/>
</dbReference>
<name>A0A848KMN0_9NOCA</name>
<comment type="pathway">
    <text evidence="2">Lipid metabolism.</text>
</comment>
<evidence type="ECO:0000256" key="8">
    <source>
        <dbReference type="ARBA" id="ARBA00023098"/>
    </source>
</evidence>
<comment type="catalytic activity">
    <reaction evidence="10 11">
        <text>an acyl-CoA + a 1,2-diacyl-sn-glycerol = a triacyl-sn-glycerol + CoA</text>
        <dbReference type="Rhea" id="RHEA:10868"/>
        <dbReference type="ChEBI" id="CHEBI:17815"/>
        <dbReference type="ChEBI" id="CHEBI:57287"/>
        <dbReference type="ChEBI" id="CHEBI:58342"/>
        <dbReference type="ChEBI" id="CHEBI:64615"/>
        <dbReference type="EC" id="2.3.1.20"/>
    </reaction>
</comment>
<evidence type="ECO:0000259" key="14">
    <source>
        <dbReference type="Pfam" id="PF06974"/>
    </source>
</evidence>
<dbReference type="UniPathway" id="UPA00282"/>
<dbReference type="GO" id="GO:0051701">
    <property type="term" value="P:biological process involved in interaction with host"/>
    <property type="evidence" value="ECO:0007669"/>
    <property type="project" value="TreeGrafter"/>
</dbReference>
<dbReference type="RefSeq" id="WP_169594816.1">
    <property type="nucleotide sequence ID" value="NZ_VCQU01000019.1"/>
</dbReference>